<protein>
    <recommendedName>
        <fullName evidence="4">O-antigen ligase like membrane protein</fullName>
    </recommendedName>
</protein>
<organism evidence="2 3">
    <name type="scientific">Bizionia paragorgiae</name>
    <dbReference type="NCBI Taxonomy" id="283786"/>
    <lineage>
        <taxon>Bacteria</taxon>
        <taxon>Pseudomonadati</taxon>
        <taxon>Bacteroidota</taxon>
        <taxon>Flavobacteriia</taxon>
        <taxon>Flavobacteriales</taxon>
        <taxon>Flavobacteriaceae</taxon>
        <taxon>Bizionia</taxon>
    </lineage>
</organism>
<feature type="transmembrane region" description="Helical" evidence="1">
    <location>
        <begin position="48"/>
        <end position="65"/>
    </location>
</feature>
<feature type="transmembrane region" description="Helical" evidence="1">
    <location>
        <begin position="359"/>
        <end position="375"/>
    </location>
</feature>
<keyword evidence="1" id="KW-0812">Transmembrane</keyword>
<feature type="transmembrane region" description="Helical" evidence="1">
    <location>
        <begin position="206"/>
        <end position="230"/>
    </location>
</feature>
<keyword evidence="1" id="KW-1133">Transmembrane helix</keyword>
<keyword evidence="1" id="KW-0472">Membrane</keyword>
<feature type="transmembrane region" description="Helical" evidence="1">
    <location>
        <begin position="12"/>
        <end position="28"/>
    </location>
</feature>
<sequence length="404" mass="47454">MPVRKLKISETQIALFLLITGVTLNYTFDGVNKLSSLYFPTFSRLAIIYRLLLELVCLSTIIVFFNKKRLTWMTWFFYFLICFFIGNLYLKYIIEINVSLVEQFIYFNKYFFIFFIFFATYKVLEDRDALQKVIENFKKVFLVNGYLAIIGLLFNIKLFSTFPTGTPRFGYDGLILAQNEASIFYLMALFVYYYDWKVNRKPLIQLLFALFLCAITGMKAVYLGIILLVLFHFLSRMSTKKLIYLLIGIVVSTVIFILSLSKIKQVFGYYFYFFTNKGFLFTILGGRNTFIESRVLPYLEKLDVVNYTIGGQNISNPNDYIALVEMDFIDVFLFFGLLNGVIFLFLYKKYIIGSIKNNLFYFMVIVFFLQSFFSGHFFTSSVNPIFIIIVFAYINTYINDKAVY</sequence>
<name>A0A1H3W215_BIZPA</name>
<evidence type="ECO:0000313" key="3">
    <source>
        <dbReference type="Proteomes" id="UP000198846"/>
    </source>
</evidence>
<dbReference type="EMBL" id="FNQK01000002">
    <property type="protein sequence ID" value="SDZ81020.1"/>
    <property type="molecule type" value="Genomic_DNA"/>
</dbReference>
<proteinExistence type="predicted"/>
<gene>
    <name evidence="2" type="ORF">SAMN04487990_102178</name>
</gene>
<feature type="transmembrane region" description="Helical" evidence="1">
    <location>
        <begin position="72"/>
        <end position="94"/>
    </location>
</feature>
<dbReference type="STRING" id="283786.SAMN04487990_102178"/>
<feature type="transmembrane region" description="Helical" evidence="1">
    <location>
        <begin position="328"/>
        <end position="347"/>
    </location>
</feature>
<evidence type="ECO:0000313" key="2">
    <source>
        <dbReference type="EMBL" id="SDZ81020.1"/>
    </source>
</evidence>
<dbReference type="OrthoDB" id="1448588at2"/>
<keyword evidence="3" id="KW-1185">Reference proteome</keyword>
<feature type="transmembrane region" description="Helical" evidence="1">
    <location>
        <begin position="174"/>
        <end position="194"/>
    </location>
</feature>
<reference evidence="2 3" key="1">
    <citation type="submission" date="2016-10" db="EMBL/GenBank/DDBJ databases">
        <authorList>
            <person name="de Groot N.N."/>
        </authorList>
    </citation>
    <scope>NUCLEOTIDE SEQUENCE [LARGE SCALE GENOMIC DNA]</scope>
    <source>
        <strain evidence="2 3">DSM 23842</strain>
    </source>
</reference>
<accession>A0A1H3W215</accession>
<feature type="transmembrane region" description="Helical" evidence="1">
    <location>
        <begin position="267"/>
        <end position="286"/>
    </location>
</feature>
<feature type="transmembrane region" description="Helical" evidence="1">
    <location>
        <begin position="381"/>
        <end position="398"/>
    </location>
</feature>
<dbReference type="RefSeq" id="WP_092131794.1">
    <property type="nucleotide sequence ID" value="NZ_FNQK01000002.1"/>
</dbReference>
<feature type="transmembrane region" description="Helical" evidence="1">
    <location>
        <begin position="242"/>
        <end position="260"/>
    </location>
</feature>
<evidence type="ECO:0000256" key="1">
    <source>
        <dbReference type="SAM" id="Phobius"/>
    </source>
</evidence>
<feature type="transmembrane region" description="Helical" evidence="1">
    <location>
        <begin position="136"/>
        <end position="154"/>
    </location>
</feature>
<feature type="transmembrane region" description="Helical" evidence="1">
    <location>
        <begin position="106"/>
        <end position="124"/>
    </location>
</feature>
<dbReference type="AlphaFoldDB" id="A0A1H3W215"/>
<evidence type="ECO:0008006" key="4">
    <source>
        <dbReference type="Google" id="ProtNLM"/>
    </source>
</evidence>
<dbReference type="Proteomes" id="UP000198846">
    <property type="component" value="Unassembled WGS sequence"/>
</dbReference>